<dbReference type="SUPFAM" id="SSF50494">
    <property type="entry name" value="Trypsin-like serine proteases"/>
    <property type="match status" value="1"/>
</dbReference>
<dbReference type="AlphaFoldDB" id="A0A0F9FT98"/>
<protein>
    <recommendedName>
        <fullName evidence="2">Serine protease</fullName>
    </recommendedName>
</protein>
<sequence>MKNTPRRGSIITIFISLFLSACVTVPRSEYLEQNARAATALVVTIKGYGTGILVAPDKILTVNHVLPVDIATVYFYEGMATIQSDSTSRIGEVIWRSDVVDLALIRIPSVTTPPVVISCKLTRMGTPVFLIGHSAYRVAWTARYGNVASSNVDPDGSLLLHMTASYGDSGAGVFDYDGILVGILETIQLSRSSGGNTGISFMIPGSKICEELADKI</sequence>
<dbReference type="PROSITE" id="PS51257">
    <property type="entry name" value="PROKAR_LIPOPROTEIN"/>
    <property type="match status" value="1"/>
</dbReference>
<dbReference type="Pfam" id="PF13365">
    <property type="entry name" value="Trypsin_2"/>
    <property type="match status" value="1"/>
</dbReference>
<proteinExistence type="predicted"/>
<evidence type="ECO:0008006" key="2">
    <source>
        <dbReference type="Google" id="ProtNLM"/>
    </source>
</evidence>
<accession>A0A0F9FT98</accession>
<evidence type="ECO:0000313" key="1">
    <source>
        <dbReference type="EMBL" id="KKL60585.1"/>
    </source>
</evidence>
<dbReference type="InterPro" id="IPR009003">
    <property type="entry name" value="Peptidase_S1_PA"/>
</dbReference>
<dbReference type="EMBL" id="LAZR01029100">
    <property type="protein sequence ID" value="KKL60585.1"/>
    <property type="molecule type" value="Genomic_DNA"/>
</dbReference>
<reference evidence="1" key="1">
    <citation type="journal article" date="2015" name="Nature">
        <title>Complex archaea that bridge the gap between prokaryotes and eukaryotes.</title>
        <authorList>
            <person name="Spang A."/>
            <person name="Saw J.H."/>
            <person name="Jorgensen S.L."/>
            <person name="Zaremba-Niedzwiedzka K."/>
            <person name="Martijn J."/>
            <person name="Lind A.E."/>
            <person name="van Eijk R."/>
            <person name="Schleper C."/>
            <person name="Guy L."/>
            <person name="Ettema T.J."/>
        </authorList>
    </citation>
    <scope>NUCLEOTIDE SEQUENCE</scope>
</reference>
<name>A0A0F9FT98_9ZZZZ</name>
<dbReference type="InterPro" id="IPR043504">
    <property type="entry name" value="Peptidase_S1_PA_chymotrypsin"/>
</dbReference>
<organism evidence="1">
    <name type="scientific">marine sediment metagenome</name>
    <dbReference type="NCBI Taxonomy" id="412755"/>
    <lineage>
        <taxon>unclassified sequences</taxon>
        <taxon>metagenomes</taxon>
        <taxon>ecological metagenomes</taxon>
    </lineage>
</organism>
<comment type="caution">
    <text evidence="1">The sequence shown here is derived from an EMBL/GenBank/DDBJ whole genome shotgun (WGS) entry which is preliminary data.</text>
</comment>
<dbReference type="Gene3D" id="2.40.10.10">
    <property type="entry name" value="Trypsin-like serine proteases"/>
    <property type="match status" value="2"/>
</dbReference>
<gene>
    <name evidence="1" type="ORF">LCGC14_2203860</name>
</gene>